<keyword evidence="2" id="KW-1185">Reference proteome</keyword>
<protein>
    <submittedName>
        <fullName evidence="1">Uncharacterized protein</fullName>
    </submittedName>
</protein>
<accession>A0AA42DLX4</accession>
<reference evidence="1" key="1">
    <citation type="journal article" date="2023" name="Int. J. Syst. Evol. Microbiol.">
        <title>&lt;i&gt;Holtiella tumoricola&lt;/i&gt; gen. nov. sp. nov., isolated from a human clinical sample.</title>
        <authorList>
            <person name="Allen-Vercoe E."/>
            <person name="Daigneault M.C."/>
            <person name="Vancuren S.J."/>
            <person name="Cochrane K."/>
            <person name="O'Neal L.L."/>
            <person name="Sankaranarayanan K."/>
            <person name="Lawson P.A."/>
        </authorList>
    </citation>
    <scope>NUCLEOTIDE SEQUENCE</scope>
    <source>
        <strain evidence="1">CC70A</strain>
    </source>
</reference>
<dbReference type="RefSeq" id="WP_271011777.1">
    <property type="nucleotide sequence ID" value="NZ_JAQIFT010000033.1"/>
</dbReference>
<sequence length="289" mass="33834">MLEATFSPLIPTESSLDFYNEFYNQYCFIQINDIFLSFIKDNLTQDGKSSLVETLNNFNEDQRTAAVYSIGAMTMNPSLMRRVQENRGISVELFKSLSSDNIDPLEWYQKTIEFSMLYATCEQALREYLVSNEVESTSIKEDNILNLLFKKLTDLSLRDKFLTELSNATSNIIKSENELKSTWKYFTVFRHDLAHAGGRSTNRIKDKMNDVIEKNKKEFDNVNSAMFLELPDEYEFFFTNPFESLFVTISDIHLNFFRNMTIIIIESLERTHNPKPYEIDNFDPYKLPN</sequence>
<gene>
    <name evidence="1" type="ORF">PBV87_07865</name>
</gene>
<proteinExistence type="predicted"/>
<organism evidence="1 2">
    <name type="scientific">Holtiella tumoricola</name>
    <dbReference type="NCBI Taxonomy" id="3018743"/>
    <lineage>
        <taxon>Bacteria</taxon>
        <taxon>Bacillati</taxon>
        <taxon>Bacillota</taxon>
        <taxon>Clostridia</taxon>
        <taxon>Lachnospirales</taxon>
        <taxon>Cellulosilyticaceae</taxon>
        <taxon>Holtiella</taxon>
    </lineage>
</organism>
<evidence type="ECO:0000313" key="1">
    <source>
        <dbReference type="EMBL" id="MDA3731391.1"/>
    </source>
</evidence>
<evidence type="ECO:0000313" key="2">
    <source>
        <dbReference type="Proteomes" id="UP001169242"/>
    </source>
</evidence>
<dbReference type="Proteomes" id="UP001169242">
    <property type="component" value="Unassembled WGS sequence"/>
</dbReference>
<dbReference type="AlphaFoldDB" id="A0AA42DLX4"/>
<name>A0AA42DLX4_9FIRM</name>
<comment type="caution">
    <text evidence="1">The sequence shown here is derived from an EMBL/GenBank/DDBJ whole genome shotgun (WGS) entry which is preliminary data.</text>
</comment>
<dbReference type="EMBL" id="JAQIFT010000033">
    <property type="protein sequence ID" value="MDA3731391.1"/>
    <property type="molecule type" value="Genomic_DNA"/>
</dbReference>